<organism evidence="2 3">
    <name type="scientific">Polarella glacialis</name>
    <name type="common">Dinoflagellate</name>
    <dbReference type="NCBI Taxonomy" id="89957"/>
    <lineage>
        <taxon>Eukaryota</taxon>
        <taxon>Sar</taxon>
        <taxon>Alveolata</taxon>
        <taxon>Dinophyceae</taxon>
        <taxon>Suessiales</taxon>
        <taxon>Suessiaceae</taxon>
        <taxon>Polarella</taxon>
    </lineage>
</organism>
<reference evidence="2" key="1">
    <citation type="submission" date="2021-02" db="EMBL/GenBank/DDBJ databases">
        <authorList>
            <person name="Dougan E. K."/>
            <person name="Rhodes N."/>
            <person name="Thang M."/>
            <person name="Chan C."/>
        </authorList>
    </citation>
    <scope>NUCLEOTIDE SEQUENCE</scope>
</reference>
<evidence type="ECO:0000313" key="2">
    <source>
        <dbReference type="EMBL" id="CAE8654119.1"/>
    </source>
</evidence>
<sequence>ESIRERSSRDEARLATLKADLSVEEEAREVAAVEAAHRRGEHDQALSELAPLQEQLAEQQVALQQCVGEIQRCTDSRNAAREELERRRSWLAGARQELESTRDVETGLERVLAEAFQVQGQLRLEEEEARQAATVGTAQKVELAASEENLAKQSERLEKAELQSEELRAETARAEQEEARLKLSVEQLRHDQAAGGGMRRNLEGELQMLLAEA</sequence>
<evidence type="ECO:0000256" key="1">
    <source>
        <dbReference type="SAM" id="Coils"/>
    </source>
</evidence>
<dbReference type="Proteomes" id="UP000626109">
    <property type="component" value="Unassembled WGS sequence"/>
</dbReference>
<protein>
    <submittedName>
        <fullName evidence="2">Uncharacterized protein</fullName>
    </submittedName>
</protein>
<evidence type="ECO:0000313" key="3">
    <source>
        <dbReference type="Proteomes" id="UP000626109"/>
    </source>
</evidence>
<gene>
    <name evidence="2" type="ORF">PGLA2088_LOCUS10814</name>
</gene>
<accession>A0A813ISA3</accession>
<dbReference type="EMBL" id="CAJNNW010012259">
    <property type="protein sequence ID" value="CAE8654119.1"/>
    <property type="molecule type" value="Genomic_DNA"/>
</dbReference>
<keyword evidence="1" id="KW-0175">Coiled coil</keyword>
<comment type="caution">
    <text evidence="2">The sequence shown here is derived from an EMBL/GenBank/DDBJ whole genome shotgun (WGS) entry which is preliminary data.</text>
</comment>
<feature type="non-terminal residue" evidence="2">
    <location>
        <position position="1"/>
    </location>
</feature>
<proteinExistence type="predicted"/>
<feature type="coiled-coil region" evidence="1">
    <location>
        <begin position="143"/>
        <end position="191"/>
    </location>
</feature>
<feature type="non-terminal residue" evidence="2">
    <location>
        <position position="213"/>
    </location>
</feature>
<dbReference type="AlphaFoldDB" id="A0A813ISA3"/>
<name>A0A813ISA3_POLGL</name>